<dbReference type="GO" id="GO:0005524">
    <property type="term" value="F:ATP binding"/>
    <property type="evidence" value="ECO:0007669"/>
    <property type="project" value="UniProtKB-KW"/>
</dbReference>
<keyword evidence="1" id="KW-0175">Coiled coil</keyword>
<gene>
    <name evidence="2" type="ORF">ENV54_00310</name>
</gene>
<sequence length="980" mass="107603">MNTHVLRPWTELVKLHPDVESGALTEAVFAIDLGAIAANDPNVPVVNRDPESFFRATYLTADLRKLLEEVLACLAGKSGYNRVLKLRTPFGGGKSHTLAALFHAARKREALDSIPEARAFARPADVAVAVFDGEKFDARNGKTIDTGRLPVPQQIQTMWGWIAWQIDPEKAFPLVADHDKDRVAPGGDVIRELLTKGAGGRPVLILLDEVLKYMERSAAVSVLDSTLQRQTKDFFQNLTVEVAGSEKAALVYSLTWSARESLGNVGLLAEIDKLASRVDQLREPVSGDEVLPILQRRLLGGTPDVSSATEVATAYQEIITGIQLAHAETISERQQADEEGRLLHERMRTAYPFHPALIDIMRERWTAVDAFQRTRGALRFLASCMYSLKKNGGAKPLLGPGDVPVKDVDVRVKMLKELGVQNDYDPVITADIDGPNARAKRIDERMARETPALASVKPATRIATAILLYSFGGLRRKGSEGDETLPPGVTENELLAACVGPDLDNITATAVLSELRNTCLYLHYDGVRYCFKKDPNVTKLIEDAEQTIAREDSQSRGHGPVRSQIKEMLEDRLSGHHTAIVWPAKSQDIPDEDPRFLVAYLPLEFAAEGKAEQERQAKDYLTKYGDRPRRFRNGLGLAIPEKKQIEALRRAVRYLLAIDRVEAEKQQLRLTKDQLDQLLERKRTEQAAAEGCFRELYTAVWLPRVQDGELEIEKVERGGRPLQSTGVHERIMELLTSLGTPRLHGSVTPRKIAERVRLGESLVEGEPPLMGIKASDVLESFFRDIAPPRLESASVLIKGIARGVAEGVFAYASVGAIHESPVLGPDGKYQISRDRVILGRSIADDEIDFDSGFLMMPQAIPEAPMPQSAGAAPVETDSVPPPSVHDGLAGIGAGTSTGSLTTTTEDAGWKKRIAFAFEATREQVFKAFLAIANLADKSDGGKVRIRIEGSSATGFDPVWLRNAVDEPLDEADIERSSVDG</sequence>
<comment type="caution">
    <text evidence="2">The sequence shown here is derived from an EMBL/GenBank/DDBJ whole genome shotgun (WGS) entry which is preliminary data.</text>
</comment>
<evidence type="ECO:0000313" key="2">
    <source>
        <dbReference type="EMBL" id="HGH59717.1"/>
    </source>
</evidence>
<keyword evidence="2" id="KW-0547">Nucleotide-binding</keyword>
<protein>
    <submittedName>
        <fullName evidence="2">ATP-binding protein</fullName>
    </submittedName>
</protein>
<evidence type="ECO:0000256" key="1">
    <source>
        <dbReference type="SAM" id="Coils"/>
    </source>
</evidence>
<name>A0A7C4EVF4_9BACT</name>
<reference evidence="2" key="1">
    <citation type="journal article" date="2020" name="mSystems">
        <title>Genome- and Community-Level Interaction Insights into Carbon Utilization and Element Cycling Functions of Hydrothermarchaeota in Hydrothermal Sediment.</title>
        <authorList>
            <person name="Zhou Z."/>
            <person name="Liu Y."/>
            <person name="Xu W."/>
            <person name="Pan J."/>
            <person name="Luo Z.H."/>
            <person name="Li M."/>
        </authorList>
    </citation>
    <scope>NUCLEOTIDE SEQUENCE [LARGE SCALE GENOMIC DNA]</scope>
    <source>
        <strain evidence="2">SpSt-769</strain>
    </source>
</reference>
<organism evidence="2">
    <name type="scientific">Desulfomonile tiedjei</name>
    <dbReference type="NCBI Taxonomy" id="2358"/>
    <lineage>
        <taxon>Bacteria</taxon>
        <taxon>Pseudomonadati</taxon>
        <taxon>Thermodesulfobacteriota</taxon>
        <taxon>Desulfomonilia</taxon>
        <taxon>Desulfomonilales</taxon>
        <taxon>Desulfomonilaceae</taxon>
        <taxon>Desulfomonile</taxon>
    </lineage>
</organism>
<feature type="coiled-coil region" evidence="1">
    <location>
        <begin position="658"/>
        <end position="688"/>
    </location>
</feature>
<accession>A0A7C4EVF4</accession>
<keyword evidence="2" id="KW-0067">ATP-binding</keyword>
<proteinExistence type="predicted"/>
<dbReference type="AlphaFoldDB" id="A0A7C4EVF4"/>
<dbReference type="EMBL" id="DTGT01000011">
    <property type="protein sequence ID" value="HGH59717.1"/>
    <property type="molecule type" value="Genomic_DNA"/>
</dbReference>
<dbReference type="Pfam" id="PF04465">
    <property type="entry name" value="DUF499"/>
    <property type="match status" value="1"/>
</dbReference>
<dbReference type="InterPro" id="IPR007555">
    <property type="entry name" value="DUF499"/>
</dbReference>